<proteinExistence type="inferred from homology"/>
<dbReference type="GO" id="GO:0051015">
    <property type="term" value="F:actin filament binding"/>
    <property type="evidence" value="ECO:0007669"/>
    <property type="project" value="InterPro"/>
</dbReference>
<sequence length="786" mass="86205">MDSIAFPRLALSLLLLYSLLPLSLSSNPLRHLLQSTPPPHNIQTFPSTTVPISPPPSLSSSSSSSPSSPAQNSTKKKVVTAVVATAASSFVLSALLFFAFHHFTAKRRRLNPAPTPPFRPKPEPALKGVVVDENGLDVLYWRSLDDAGPRRCDHCNNLLRGSPDEEDGLLPAEQTHRRRRQDERRTQKIPLLPSDSINSSSMAFAAQPRPSKAPPPPPTPPTPPPPPSVPPPPPPKPPAPPAPPAPPGPPAKKGPGAPPPPPARRAGGPPLPPASSSRPPPVPDGGKDRPRLKPLHWDKVTPANAGHSMVWDKITDGSIRFDDDMMEALFGYVATNRKPPNSNAGDTSAVSKTNSAVINPNNPAQVRLLDPRKSQNIAIILRTLAVSRQEILDGLQDGQSLAADTLDKLSRISLTPDEVSLIISFTGNPSHLADADSFLFHILRAVPTAFPRISAFHFRRSIYEPEILHLRQSLQTLDLACNELRTRDLFLKLLEAILKAGNRMNAGTARGNAQAFDLTALRKLSDVKSTDGKTTLLHFVVEEVVRSEGKRCAAVNRGSSILRSASRNFRSGEDQEAHRQAREEREREYMMLGLPIVGGLGADFTNVKKAAAIDHDAVAGGCESLTARVAEIWQLMKSWKEEEGEFMKEMTRFVEAAVEEIEKVKEEKKSVMDKVRRTIEYYQPAASKDNAAKPLQLFVIVRDFLGMVDQACVDITRNLQKKKQLQQQTTPTPRRPMEETPERLAEVKLASVKEERITTRFPNLPVRFLSDNSLSGSDSEEEEDGF</sequence>
<evidence type="ECO:0000256" key="4">
    <source>
        <dbReference type="RuleBase" id="RU361260"/>
    </source>
</evidence>
<keyword evidence="5" id="KW-0175">Coiled coil</keyword>
<evidence type="ECO:0000313" key="11">
    <source>
        <dbReference type="Proteomes" id="UP000775213"/>
    </source>
</evidence>
<keyword evidence="2 8" id="KW-0732">Signal</keyword>
<feature type="region of interest" description="Disordered" evidence="6">
    <location>
        <begin position="159"/>
        <end position="294"/>
    </location>
</feature>
<organism evidence="10 11">
    <name type="scientific">Dendrobium chrysotoxum</name>
    <name type="common">Orchid</name>
    <dbReference type="NCBI Taxonomy" id="161865"/>
    <lineage>
        <taxon>Eukaryota</taxon>
        <taxon>Viridiplantae</taxon>
        <taxon>Streptophyta</taxon>
        <taxon>Embryophyta</taxon>
        <taxon>Tracheophyta</taxon>
        <taxon>Spermatophyta</taxon>
        <taxon>Magnoliopsida</taxon>
        <taxon>Liliopsida</taxon>
        <taxon>Asparagales</taxon>
        <taxon>Orchidaceae</taxon>
        <taxon>Epidendroideae</taxon>
        <taxon>Malaxideae</taxon>
        <taxon>Dendrobiinae</taxon>
        <taxon>Dendrobium</taxon>
    </lineage>
</organism>
<dbReference type="GO" id="GO:0016020">
    <property type="term" value="C:membrane"/>
    <property type="evidence" value="ECO:0007669"/>
    <property type="project" value="UniProtKB-SubCell"/>
</dbReference>
<gene>
    <name evidence="10" type="ORF">IEQ34_026446</name>
</gene>
<feature type="compositionally biased region" description="Pro residues" evidence="6">
    <location>
        <begin position="211"/>
        <end position="283"/>
    </location>
</feature>
<dbReference type="InterPro" id="IPR015425">
    <property type="entry name" value="FH2_Formin"/>
</dbReference>
<protein>
    <recommendedName>
        <fullName evidence="4">Formin-like protein</fullName>
    </recommendedName>
</protein>
<evidence type="ECO:0000259" key="9">
    <source>
        <dbReference type="PROSITE" id="PS51444"/>
    </source>
</evidence>
<evidence type="ECO:0000256" key="7">
    <source>
        <dbReference type="SAM" id="Phobius"/>
    </source>
</evidence>
<feature type="domain" description="FH2" evidence="9">
    <location>
        <begin position="282"/>
        <end position="734"/>
    </location>
</feature>
<feature type="region of interest" description="Disordered" evidence="6">
    <location>
        <begin position="35"/>
        <end position="74"/>
    </location>
</feature>
<comment type="subcellular location">
    <subcellularLocation>
        <location evidence="1">Membrane</location>
        <topology evidence="1">Single-pass membrane protein</topology>
    </subcellularLocation>
</comment>
<dbReference type="AlphaFoldDB" id="A0AAV7FMD6"/>
<feature type="compositionally biased region" description="Low complexity" evidence="6">
    <location>
        <begin position="58"/>
        <end position="69"/>
    </location>
</feature>
<dbReference type="PANTHER" id="PTHR23213:SF354">
    <property type="entry name" value="FORMIN-LIKE PROTEIN 4"/>
    <property type="match status" value="1"/>
</dbReference>
<evidence type="ECO:0000256" key="8">
    <source>
        <dbReference type="SAM" id="SignalP"/>
    </source>
</evidence>
<keyword evidence="7" id="KW-0812">Transmembrane</keyword>
<feature type="coiled-coil region" evidence="5">
    <location>
        <begin position="647"/>
        <end position="678"/>
    </location>
</feature>
<evidence type="ECO:0000256" key="6">
    <source>
        <dbReference type="SAM" id="MobiDB-lite"/>
    </source>
</evidence>
<dbReference type="SUPFAM" id="SSF101447">
    <property type="entry name" value="Formin homology 2 domain (FH2 domain)"/>
    <property type="match status" value="1"/>
</dbReference>
<comment type="caution">
    <text evidence="10">The sequence shown here is derived from an EMBL/GenBank/DDBJ whole genome shotgun (WGS) entry which is preliminary data.</text>
</comment>
<evidence type="ECO:0000256" key="2">
    <source>
        <dbReference type="ARBA" id="ARBA00022729"/>
    </source>
</evidence>
<dbReference type="PANTHER" id="PTHR23213">
    <property type="entry name" value="FORMIN-RELATED"/>
    <property type="match status" value="1"/>
</dbReference>
<name>A0AAV7FMD6_DENCH</name>
<dbReference type="GO" id="GO:0045010">
    <property type="term" value="P:actin nucleation"/>
    <property type="evidence" value="ECO:0007669"/>
    <property type="project" value="InterPro"/>
</dbReference>
<dbReference type="SMART" id="SM00498">
    <property type="entry name" value="FH2"/>
    <property type="match status" value="1"/>
</dbReference>
<reference evidence="10 11" key="1">
    <citation type="journal article" date="2021" name="Hortic Res">
        <title>Chromosome-scale assembly of the Dendrobium chrysotoxum genome enhances the understanding of orchid evolution.</title>
        <authorList>
            <person name="Zhang Y."/>
            <person name="Zhang G.Q."/>
            <person name="Zhang D."/>
            <person name="Liu X.D."/>
            <person name="Xu X.Y."/>
            <person name="Sun W.H."/>
            <person name="Yu X."/>
            <person name="Zhu X."/>
            <person name="Wang Z.W."/>
            <person name="Zhao X."/>
            <person name="Zhong W.Y."/>
            <person name="Chen H."/>
            <person name="Yin W.L."/>
            <person name="Huang T."/>
            <person name="Niu S.C."/>
            <person name="Liu Z.J."/>
        </authorList>
    </citation>
    <scope>NUCLEOTIDE SEQUENCE [LARGE SCALE GENOMIC DNA]</scope>
    <source>
        <strain evidence="10">Lindl</strain>
    </source>
</reference>
<dbReference type="EMBL" id="JAGFBR010000752">
    <property type="protein sequence ID" value="KAH0436249.1"/>
    <property type="molecule type" value="Genomic_DNA"/>
</dbReference>
<evidence type="ECO:0000313" key="10">
    <source>
        <dbReference type="EMBL" id="KAH0436249.1"/>
    </source>
</evidence>
<feature type="region of interest" description="Disordered" evidence="6">
    <location>
        <begin position="338"/>
        <end position="357"/>
    </location>
</feature>
<accession>A0AAV7FMD6</accession>
<feature type="chain" id="PRO_5043798506" description="Formin-like protein" evidence="8">
    <location>
        <begin position="26"/>
        <end position="786"/>
    </location>
</feature>
<keyword evidence="11" id="KW-1185">Reference proteome</keyword>
<feature type="region of interest" description="Disordered" evidence="6">
    <location>
        <begin position="720"/>
        <end position="742"/>
    </location>
</feature>
<dbReference type="InterPro" id="IPR042201">
    <property type="entry name" value="FH2_Formin_sf"/>
</dbReference>
<comment type="similarity">
    <text evidence="3">Belongs to the formin-like family. Class-I subfamily.</text>
</comment>
<dbReference type="Pfam" id="PF02181">
    <property type="entry name" value="FH2"/>
    <property type="match status" value="1"/>
</dbReference>
<dbReference type="PROSITE" id="PS51444">
    <property type="entry name" value="FH2"/>
    <property type="match status" value="1"/>
</dbReference>
<feature type="transmembrane region" description="Helical" evidence="7">
    <location>
        <begin position="78"/>
        <end position="100"/>
    </location>
</feature>
<keyword evidence="7" id="KW-1133">Transmembrane helix</keyword>
<keyword evidence="7" id="KW-0472">Membrane</keyword>
<dbReference type="InterPro" id="IPR027643">
    <property type="entry name" value="Formin-like_plant"/>
</dbReference>
<evidence type="ECO:0000256" key="1">
    <source>
        <dbReference type="ARBA" id="ARBA00004167"/>
    </source>
</evidence>
<evidence type="ECO:0000256" key="5">
    <source>
        <dbReference type="SAM" id="Coils"/>
    </source>
</evidence>
<dbReference type="Proteomes" id="UP000775213">
    <property type="component" value="Unassembled WGS sequence"/>
</dbReference>
<feature type="compositionally biased region" description="Basic and acidic residues" evidence="6">
    <location>
        <begin position="285"/>
        <end position="294"/>
    </location>
</feature>
<dbReference type="Gene3D" id="1.20.58.2220">
    <property type="entry name" value="Formin, FH2 domain"/>
    <property type="match status" value="1"/>
</dbReference>
<feature type="signal peptide" evidence="8">
    <location>
        <begin position="1"/>
        <end position="25"/>
    </location>
</feature>
<evidence type="ECO:0000256" key="3">
    <source>
        <dbReference type="ARBA" id="ARBA00025793"/>
    </source>
</evidence>